<gene>
    <name evidence="1" type="ORF">SAMN04487766_101325</name>
</gene>
<dbReference type="AlphaFoldDB" id="A0A1G9S7H9"/>
<sequence length="174" mass="19635">MSVASVSQTETRELRGDITLRTRSRYLEALGLADAGVVVPRAPVLPEDGMGLSDWMMGIEPGSAAASSRSRWRSLLLHRLVAESVDWADRESWLPRVREGIARIRRSTRGESHLANLKRWEEWAEAGETAIMRERMCATDEDACGLREVSPMAGFLTDAQRLAVIRWEREHYEA</sequence>
<evidence type="ECO:0000313" key="1">
    <source>
        <dbReference type="EMBL" id="SDM31419.1"/>
    </source>
</evidence>
<evidence type="ECO:0000313" key="2">
    <source>
        <dbReference type="Proteomes" id="UP000199671"/>
    </source>
</evidence>
<proteinExistence type="predicted"/>
<dbReference type="Proteomes" id="UP000199671">
    <property type="component" value="Unassembled WGS sequence"/>
</dbReference>
<name>A0A1G9S7H9_9ACTO</name>
<accession>A0A1G9S7H9</accession>
<reference evidence="1 2" key="1">
    <citation type="submission" date="2016-10" db="EMBL/GenBank/DDBJ databases">
        <authorList>
            <person name="de Groot N.N."/>
        </authorList>
    </citation>
    <scope>NUCLEOTIDE SEQUENCE [LARGE SCALE GENOMIC DNA]</scope>
    <source>
        <strain evidence="1 2">KPR-7B</strain>
    </source>
</reference>
<protein>
    <submittedName>
        <fullName evidence="1">Uncharacterized protein</fullName>
    </submittedName>
</protein>
<dbReference type="EMBL" id="FNHU01000001">
    <property type="protein sequence ID" value="SDM31419.1"/>
    <property type="molecule type" value="Genomic_DNA"/>
</dbReference>
<organism evidence="1 2">
    <name type="scientific">Actinomyces ruminicola</name>
    <dbReference type="NCBI Taxonomy" id="332524"/>
    <lineage>
        <taxon>Bacteria</taxon>
        <taxon>Bacillati</taxon>
        <taxon>Actinomycetota</taxon>
        <taxon>Actinomycetes</taxon>
        <taxon>Actinomycetales</taxon>
        <taxon>Actinomycetaceae</taxon>
        <taxon>Actinomyces</taxon>
    </lineage>
</organism>